<dbReference type="OrthoDB" id="5945173at2759"/>
<proteinExistence type="predicted"/>
<feature type="chain" id="PRO_5040435187" description="Snake toxin/toxin-like domain-containing protein" evidence="1">
    <location>
        <begin position="25"/>
        <end position="131"/>
    </location>
</feature>
<protein>
    <recommendedName>
        <fullName evidence="4">Snake toxin/toxin-like domain-containing protein</fullName>
    </recommendedName>
</protein>
<reference evidence="2" key="1">
    <citation type="submission" date="2021-10" db="EMBL/GenBank/DDBJ databases">
        <title>Tropical sea cucumber genome reveals ecological adaptation and Cuvierian tubules defense mechanism.</title>
        <authorList>
            <person name="Chen T."/>
        </authorList>
    </citation>
    <scope>NUCLEOTIDE SEQUENCE</scope>
    <source>
        <strain evidence="2">Nanhai2018</strain>
        <tissue evidence="2">Muscle</tissue>
    </source>
</reference>
<comment type="caution">
    <text evidence="2">The sequence shown here is derived from an EMBL/GenBank/DDBJ whole genome shotgun (WGS) entry which is preliminary data.</text>
</comment>
<name>A0A9Q1CMF7_HOLLE</name>
<dbReference type="EMBL" id="JAIZAY010000001">
    <property type="protein sequence ID" value="KAJ8048317.1"/>
    <property type="molecule type" value="Genomic_DNA"/>
</dbReference>
<dbReference type="AlphaFoldDB" id="A0A9Q1CMF7"/>
<keyword evidence="1" id="KW-0732">Signal</keyword>
<evidence type="ECO:0008006" key="4">
    <source>
        <dbReference type="Google" id="ProtNLM"/>
    </source>
</evidence>
<sequence>MLLTQKKFVLVLVIFCSLIDPSFASLECYKCVFVSSGVSTICGEIFDTAANVNNTQTCNGSCYKSTTSVDGVITAIARGCTATCSEVCAEVLDIEGCNYCCDDTKCNKATTTTLSGVVTGTVLLAALSYYV</sequence>
<dbReference type="Proteomes" id="UP001152320">
    <property type="component" value="Chromosome 1"/>
</dbReference>
<evidence type="ECO:0000313" key="3">
    <source>
        <dbReference type="Proteomes" id="UP001152320"/>
    </source>
</evidence>
<accession>A0A9Q1CMF7</accession>
<keyword evidence="3" id="KW-1185">Reference proteome</keyword>
<gene>
    <name evidence="2" type="ORF">HOLleu_00579</name>
</gene>
<evidence type="ECO:0000256" key="1">
    <source>
        <dbReference type="SAM" id="SignalP"/>
    </source>
</evidence>
<feature type="signal peptide" evidence="1">
    <location>
        <begin position="1"/>
        <end position="24"/>
    </location>
</feature>
<organism evidence="2 3">
    <name type="scientific">Holothuria leucospilota</name>
    <name type="common">Black long sea cucumber</name>
    <name type="synonym">Mertensiothuria leucospilota</name>
    <dbReference type="NCBI Taxonomy" id="206669"/>
    <lineage>
        <taxon>Eukaryota</taxon>
        <taxon>Metazoa</taxon>
        <taxon>Echinodermata</taxon>
        <taxon>Eleutherozoa</taxon>
        <taxon>Echinozoa</taxon>
        <taxon>Holothuroidea</taxon>
        <taxon>Aspidochirotacea</taxon>
        <taxon>Aspidochirotida</taxon>
        <taxon>Holothuriidae</taxon>
        <taxon>Holothuria</taxon>
    </lineage>
</organism>
<evidence type="ECO:0000313" key="2">
    <source>
        <dbReference type="EMBL" id="KAJ8048317.1"/>
    </source>
</evidence>